<evidence type="ECO:0000313" key="1">
    <source>
        <dbReference type="EMBL" id="TFK39209.1"/>
    </source>
</evidence>
<gene>
    <name evidence="1" type="ORF">BDQ12DRAFT_73566</name>
</gene>
<protein>
    <recommendedName>
        <fullName evidence="3">F-box domain-containing protein</fullName>
    </recommendedName>
</protein>
<accession>A0A5C3M1B5</accession>
<reference evidence="1 2" key="1">
    <citation type="journal article" date="2019" name="Nat. Ecol. Evol.">
        <title>Megaphylogeny resolves global patterns of mushroom evolution.</title>
        <authorList>
            <person name="Varga T."/>
            <person name="Krizsan K."/>
            <person name="Foldi C."/>
            <person name="Dima B."/>
            <person name="Sanchez-Garcia M."/>
            <person name="Sanchez-Ramirez S."/>
            <person name="Szollosi G.J."/>
            <person name="Szarkandi J.G."/>
            <person name="Papp V."/>
            <person name="Albert L."/>
            <person name="Andreopoulos W."/>
            <person name="Angelini C."/>
            <person name="Antonin V."/>
            <person name="Barry K.W."/>
            <person name="Bougher N.L."/>
            <person name="Buchanan P."/>
            <person name="Buyck B."/>
            <person name="Bense V."/>
            <person name="Catcheside P."/>
            <person name="Chovatia M."/>
            <person name="Cooper J."/>
            <person name="Damon W."/>
            <person name="Desjardin D."/>
            <person name="Finy P."/>
            <person name="Geml J."/>
            <person name="Haridas S."/>
            <person name="Hughes K."/>
            <person name="Justo A."/>
            <person name="Karasinski D."/>
            <person name="Kautmanova I."/>
            <person name="Kiss B."/>
            <person name="Kocsube S."/>
            <person name="Kotiranta H."/>
            <person name="LaButti K.M."/>
            <person name="Lechner B.E."/>
            <person name="Liimatainen K."/>
            <person name="Lipzen A."/>
            <person name="Lukacs Z."/>
            <person name="Mihaltcheva S."/>
            <person name="Morgado L.N."/>
            <person name="Niskanen T."/>
            <person name="Noordeloos M.E."/>
            <person name="Ohm R.A."/>
            <person name="Ortiz-Santana B."/>
            <person name="Ovrebo C."/>
            <person name="Racz N."/>
            <person name="Riley R."/>
            <person name="Savchenko A."/>
            <person name="Shiryaev A."/>
            <person name="Soop K."/>
            <person name="Spirin V."/>
            <person name="Szebenyi C."/>
            <person name="Tomsovsky M."/>
            <person name="Tulloss R.E."/>
            <person name="Uehling J."/>
            <person name="Grigoriev I.V."/>
            <person name="Vagvolgyi C."/>
            <person name="Papp T."/>
            <person name="Martin F.M."/>
            <person name="Miettinen O."/>
            <person name="Hibbett D.S."/>
            <person name="Nagy L.G."/>
        </authorList>
    </citation>
    <scope>NUCLEOTIDE SEQUENCE [LARGE SCALE GENOMIC DNA]</scope>
    <source>
        <strain evidence="1 2">CBS 166.37</strain>
    </source>
</reference>
<dbReference type="Proteomes" id="UP000308652">
    <property type="component" value="Unassembled WGS sequence"/>
</dbReference>
<sequence>MTFLASTSVAQACELRLVSREVNKSVISSVFRDLLFTTPEQVIRFSNTLHPKSKVIVPALKRRLHTLPLNILQCAVESLTLVVPNTLPSIETSLSHVAPLLTRIRKLAITGQQLASNAYWLRMHEIRPQHMMILHHGVPPLVNFYEPIFQSVTHLYTSSLFGHHNGSSILSMPSITHLAVSTRTNIALQCRERVIAFLHTILTEEPTSKTLQMVVLSLNCGVSPSYRADPWLYALRSCMVDKRFILLPYSQSARTEWEDTLTENHDIWSRANTWRELESSPDTAANHMKKEMIVRDLQCKERRSTAGEWMVDLVQREDYHQEPIDPGERNEFRM</sequence>
<keyword evidence="2" id="KW-1185">Reference proteome</keyword>
<evidence type="ECO:0008006" key="3">
    <source>
        <dbReference type="Google" id="ProtNLM"/>
    </source>
</evidence>
<proteinExistence type="predicted"/>
<dbReference type="EMBL" id="ML213600">
    <property type="protein sequence ID" value="TFK39209.1"/>
    <property type="molecule type" value="Genomic_DNA"/>
</dbReference>
<evidence type="ECO:0000313" key="2">
    <source>
        <dbReference type="Proteomes" id="UP000308652"/>
    </source>
</evidence>
<organism evidence="1 2">
    <name type="scientific">Crucibulum laeve</name>
    <dbReference type="NCBI Taxonomy" id="68775"/>
    <lineage>
        <taxon>Eukaryota</taxon>
        <taxon>Fungi</taxon>
        <taxon>Dikarya</taxon>
        <taxon>Basidiomycota</taxon>
        <taxon>Agaricomycotina</taxon>
        <taxon>Agaricomycetes</taxon>
        <taxon>Agaricomycetidae</taxon>
        <taxon>Agaricales</taxon>
        <taxon>Agaricineae</taxon>
        <taxon>Nidulariaceae</taxon>
        <taxon>Crucibulum</taxon>
    </lineage>
</organism>
<name>A0A5C3M1B5_9AGAR</name>
<dbReference type="AlphaFoldDB" id="A0A5C3M1B5"/>
<dbReference type="OrthoDB" id="3145912at2759"/>